<dbReference type="InterPro" id="IPR002401">
    <property type="entry name" value="Cyt_P450_E_grp-I"/>
</dbReference>
<dbReference type="Gene3D" id="1.10.630.10">
    <property type="entry name" value="Cytochrome P450"/>
    <property type="match status" value="1"/>
</dbReference>
<gene>
    <name evidence="1" type="ORF">MNBD_ACTINO02-1186</name>
</gene>
<dbReference type="PANTHER" id="PTHR24293:SF0">
    <property type="entry name" value="CYP46A1 PROTEIN-RELATED"/>
    <property type="match status" value="1"/>
</dbReference>
<dbReference type="AlphaFoldDB" id="A0A3B0S8U4"/>
<evidence type="ECO:0008006" key="2">
    <source>
        <dbReference type="Google" id="ProtNLM"/>
    </source>
</evidence>
<name>A0A3B0S8U4_9ZZZZ</name>
<reference evidence="1" key="1">
    <citation type="submission" date="2018-06" db="EMBL/GenBank/DDBJ databases">
        <authorList>
            <person name="Zhirakovskaya E."/>
        </authorList>
    </citation>
    <scope>NUCLEOTIDE SEQUENCE</scope>
</reference>
<organism evidence="1">
    <name type="scientific">hydrothermal vent metagenome</name>
    <dbReference type="NCBI Taxonomy" id="652676"/>
    <lineage>
        <taxon>unclassified sequences</taxon>
        <taxon>metagenomes</taxon>
        <taxon>ecological metagenomes</taxon>
    </lineage>
</organism>
<dbReference type="GO" id="GO:0006707">
    <property type="term" value="P:cholesterol catabolic process"/>
    <property type="evidence" value="ECO:0007669"/>
    <property type="project" value="InterPro"/>
</dbReference>
<dbReference type="PANTHER" id="PTHR24293">
    <property type="entry name" value="CYTOCHROME P450 FAMILY 46 SUBFAMILY A"/>
    <property type="match status" value="1"/>
</dbReference>
<dbReference type="GO" id="GO:0020037">
    <property type="term" value="F:heme binding"/>
    <property type="evidence" value="ECO:0007669"/>
    <property type="project" value="InterPro"/>
</dbReference>
<dbReference type="InterPro" id="IPR039983">
    <property type="entry name" value="CYP46A1"/>
</dbReference>
<dbReference type="SUPFAM" id="SSF48264">
    <property type="entry name" value="Cytochrome P450"/>
    <property type="match status" value="1"/>
</dbReference>
<protein>
    <recommendedName>
        <fullName evidence="2">Cytochrome P450</fullName>
    </recommendedName>
</protein>
<proteinExistence type="predicted"/>
<sequence length="327" mass="36986">MTDPVVVESVLTGGYNLRDQSGFLRVQGNNPLPIELRKPIVTSLRHVLGNFQPPSPLTLFPDDNLSIKLRTWGALLLRRYFRDLLAKNRSAALDKMVDNFVRTSIIRDATRGRRVPTGFYHQIWRRASLDLSQYQPQSSCQDLVDIVLTSEVDPQDRGELYLRLVLSCVGFTSTALEWVILQMGRDNHPPSDARNVFLECQRRYPTAWRLLRELDGEQLFEGIRCEDQQAVVLSTHSVHNSSQHWNGPDRFDPARWDSVEPPASIYLPFGRGSGSCPGAGFATTTVISIAEALYESFTVRRIVTKGRPLVLTFAAPPRGTIQLRRRS</sequence>
<dbReference type="GO" id="GO:0033781">
    <property type="term" value="F:cholesterol 24-hydroxylase activity"/>
    <property type="evidence" value="ECO:0007669"/>
    <property type="project" value="InterPro"/>
</dbReference>
<dbReference type="PRINTS" id="PR00463">
    <property type="entry name" value="EP450I"/>
</dbReference>
<dbReference type="GO" id="GO:0005506">
    <property type="term" value="F:iron ion binding"/>
    <property type="evidence" value="ECO:0007669"/>
    <property type="project" value="InterPro"/>
</dbReference>
<accession>A0A3B0S8U4</accession>
<dbReference type="InterPro" id="IPR036396">
    <property type="entry name" value="Cyt_P450_sf"/>
</dbReference>
<dbReference type="InterPro" id="IPR001128">
    <property type="entry name" value="Cyt_P450"/>
</dbReference>
<evidence type="ECO:0000313" key="1">
    <source>
        <dbReference type="EMBL" id="VAW02725.1"/>
    </source>
</evidence>
<dbReference type="EMBL" id="UOEK01000240">
    <property type="protein sequence ID" value="VAW02725.1"/>
    <property type="molecule type" value="Genomic_DNA"/>
</dbReference>
<dbReference type="Pfam" id="PF00067">
    <property type="entry name" value="p450"/>
    <property type="match status" value="1"/>
</dbReference>